<evidence type="ECO:0000256" key="1">
    <source>
        <dbReference type="SAM" id="Phobius"/>
    </source>
</evidence>
<keyword evidence="3" id="KW-1185">Reference proteome</keyword>
<name>A0A2D3UWK2_9PEZI</name>
<organism evidence="2 3">
    <name type="scientific">Ramularia collo-cygni</name>
    <dbReference type="NCBI Taxonomy" id="112498"/>
    <lineage>
        <taxon>Eukaryota</taxon>
        <taxon>Fungi</taxon>
        <taxon>Dikarya</taxon>
        <taxon>Ascomycota</taxon>
        <taxon>Pezizomycotina</taxon>
        <taxon>Dothideomycetes</taxon>
        <taxon>Dothideomycetidae</taxon>
        <taxon>Mycosphaerellales</taxon>
        <taxon>Mycosphaerellaceae</taxon>
        <taxon>Ramularia</taxon>
    </lineage>
</organism>
<evidence type="ECO:0000313" key="2">
    <source>
        <dbReference type="EMBL" id="CZT21161.1"/>
    </source>
</evidence>
<proteinExistence type="predicted"/>
<keyword evidence="1" id="KW-1133">Transmembrane helix</keyword>
<dbReference type="GeneID" id="35602146"/>
<dbReference type="EMBL" id="FJUY01000010">
    <property type="protein sequence ID" value="CZT21161.1"/>
    <property type="molecule type" value="Genomic_DNA"/>
</dbReference>
<dbReference type="AlphaFoldDB" id="A0A2D3UWK2"/>
<dbReference type="OrthoDB" id="3650847at2759"/>
<sequence>MVYFPLAMVVVATALSATYKHCYSRKLTWSVRRTLPKYHAFATEFLQLITLGAGLVVGWDFFSSKTIMLDIYIIPNLDFPIPVWFMAAMTVFAHLLSLLAIDLIDNQIQLGRWSHPIQTQTLLLTRSCLASWSVWKRRRRVVGKKHIKKCTKKQTPRKKTVEPVLTTPYSRKRTASEPVTPEMLRRFLREIPVEVSKSGVLIREARLCARRASAAGSMGTPTKPVGTRVCRPQRTPPESVVASGKYDVQSRVEVIASGKYDVQSRVELIERAVGGM</sequence>
<feature type="transmembrane region" description="Helical" evidence="1">
    <location>
        <begin position="83"/>
        <end position="104"/>
    </location>
</feature>
<dbReference type="RefSeq" id="XP_023628050.1">
    <property type="nucleotide sequence ID" value="XM_023772282.1"/>
</dbReference>
<dbReference type="Proteomes" id="UP000225277">
    <property type="component" value="Unassembled WGS sequence"/>
</dbReference>
<keyword evidence="1" id="KW-0472">Membrane</keyword>
<protein>
    <submittedName>
        <fullName evidence="2">Uncharacterized protein</fullName>
    </submittedName>
</protein>
<evidence type="ECO:0000313" key="3">
    <source>
        <dbReference type="Proteomes" id="UP000225277"/>
    </source>
</evidence>
<keyword evidence="1" id="KW-0812">Transmembrane</keyword>
<reference evidence="2 3" key="1">
    <citation type="submission" date="2016-03" db="EMBL/GenBank/DDBJ databases">
        <authorList>
            <person name="Ploux O."/>
        </authorList>
    </citation>
    <scope>NUCLEOTIDE SEQUENCE [LARGE SCALE GENOMIC DNA]</scope>
    <source>
        <strain evidence="2 3">URUG2</strain>
    </source>
</reference>
<gene>
    <name evidence="2" type="ORF">RCC_07022</name>
</gene>
<feature type="transmembrane region" description="Helical" evidence="1">
    <location>
        <begin position="40"/>
        <end position="62"/>
    </location>
</feature>
<accession>A0A2D3UWK2</accession>